<feature type="region of interest" description="Disordered" evidence="1">
    <location>
        <begin position="225"/>
        <end position="246"/>
    </location>
</feature>
<dbReference type="Proteomes" id="UP001221757">
    <property type="component" value="Unassembled WGS sequence"/>
</dbReference>
<feature type="signal peptide" evidence="2">
    <location>
        <begin position="1"/>
        <end position="19"/>
    </location>
</feature>
<proteinExistence type="predicted"/>
<dbReference type="EMBL" id="JARKIE010000675">
    <property type="protein sequence ID" value="KAJ7621672.1"/>
    <property type="molecule type" value="Genomic_DNA"/>
</dbReference>
<gene>
    <name evidence="3" type="ORF">B0H17DRAFT_1219393</name>
</gene>
<sequence>MQFFTFVLAALLCVTSTGGLESQTPLVYESPTTQPGFTWCYEPSMRGRCVNANTPPGQCSNASRADSNKASSAIANAHSSCMLYNRWNCGLNGETLEILPEVPVNNFSDYGFDNMMGSYRCDWAPQNVTCNILVAGIDGSEYGYLGSALSSLGFYTSFQSHQAGALEVSFEYSPNALSQLNLRASNGPTANSTFPFVGGIVFGSAHARLALGSAENFVLGGTRETPPFDNPRTFSTENSHTGAGWSPDEPKYLESSIWRYDPTSQGLFPQWINPDGGKPQTTIVFIRISRNYGENQLALAGDIDMARKYFRDSFTEVVRPVLHPLISLT</sequence>
<feature type="chain" id="PRO_5042125028" evidence="2">
    <location>
        <begin position="20"/>
        <end position="329"/>
    </location>
</feature>
<protein>
    <submittedName>
        <fullName evidence="3">Uncharacterized protein</fullName>
    </submittedName>
</protein>
<keyword evidence="2" id="KW-0732">Signal</keyword>
<comment type="caution">
    <text evidence="3">The sequence shown here is derived from an EMBL/GenBank/DDBJ whole genome shotgun (WGS) entry which is preliminary data.</text>
</comment>
<evidence type="ECO:0000313" key="4">
    <source>
        <dbReference type="Proteomes" id="UP001221757"/>
    </source>
</evidence>
<accession>A0AAD7FJ23</accession>
<name>A0AAD7FJ23_MYCRO</name>
<evidence type="ECO:0000256" key="1">
    <source>
        <dbReference type="SAM" id="MobiDB-lite"/>
    </source>
</evidence>
<dbReference type="AlphaFoldDB" id="A0AAD7FJ23"/>
<evidence type="ECO:0000313" key="3">
    <source>
        <dbReference type="EMBL" id="KAJ7621672.1"/>
    </source>
</evidence>
<evidence type="ECO:0000256" key="2">
    <source>
        <dbReference type="SAM" id="SignalP"/>
    </source>
</evidence>
<keyword evidence="4" id="KW-1185">Reference proteome</keyword>
<feature type="compositionally biased region" description="Polar residues" evidence="1">
    <location>
        <begin position="232"/>
        <end position="241"/>
    </location>
</feature>
<organism evidence="3 4">
    <name type="scientific">Mycena rosella</name>
    <name type="common">Pink bonnet</name>
    <name type="synonym">Agaricus rosellus</name>
    <dbReference type="NCBI Taxonomy" id="1033263"/>
    <lineage>
        <taxon>Eukaryota</taxon>
        <taxon>Fungi</taxon>
        <taxon>Dikarya</taxon>
        <taxon>Basidiomycota</taxon>
        <taxon>Agaricomycotina</taxon>
        <taxon>Agaricomycetes</taxon>
        <taxon>Agaricomycetidae</taxon>
        <taxon>Agaricales</taxon>
        <taxon>Marasmiineae</taxon>
        <taxon>Mycenaceae</taxon>
        <taxon>Mycena</taxon>
    </lineage>
</organism>
<reference evidence="3" key="1">
    <citation type="submission" date="2023-03" db="EMBL/GenBank/DDBJ databases">
        <title>Massive genome expansion in bonnet fungi (Mycena s.s.) driven by repeated elements and novel gene families across ecological guilds.</title>
        <authorList>
            <consortium name="Lawrence Berkeley National Laboratory"/>
            <person name="Harder C.B."/>
            <person name="Miyauchi S."/>
            <person name="Viragh M."/>
            <person name="Kuo A."/>
            <person name="Thoen E."/>
            <person name="Andreopoulos B."/>
            <person name="Lu D."/>
            <person name="Skrede I."/>
            <person name="Drula E."/>
            <person name="Henrissat B."/>
            <person name="Morin E."/>
            <person name="Kohler A."/>
            <person name="Barry K."/>
            <person name="LaButti K."/>
            <person name="Morin E."/>
            <person name="Salamov A."/>
            <person name="Lipzen A."/>
            <person name="Mereny Z."/>
            <person name="Hegedus B."/>
            <person name="Baldrian P."/>
            <person name="Stursova M."/>
            <person name="Weitz H."/>
            <person name="Taylor A."/>
            <person name="Grigoriev I.V."/>
            <person name="Nagy L.G."/>
            <person name="Martin F."/>
            <person name="Kauserud H."/>
        </authorList>
    </citation>
    <scope>NUCLEOTIDE SEQUENCE</scope>
    <source>
        <strain evidence="3">CBHHK067</strain>
    </source>
</reference>